<evidence type="ECO:0000256" key="11">
    <source>
        <dbReference type="ARBA" id="ARBA00023295"/>
    </source>
</evidence>
<keyword evidence="22" id="KW-1185">Reference proteome</keyword>
<dbReference type="AlphaFoldDB" id="A0A1L9P4Y2"/>
<keyword evidence="9" id="KW-0325">Glycoprotein</keyword>
<dbReference type="OrthoDB" id="4473401at2759"/>
<dbReference type="GO" id="GO:0000920">
    <property type="term" value="P:septum digestion after cytokinesis"/>
    <property type="evidence" value="ECO:0007669"/>
    <property type="project" value="UniProtKB-ARBA"/>
</dbReference>
<evidence type="ECO:0000313" key="21">
    <source>
        <dbReference type="EMBL" id="OJI96587.1"/>
    </source>
</evidence>
<evidence type="ECO:0000256" key="13">
    <source>
        <dbReference type="ARBA" id="ARBA00023326"/>
    </source>
</evidence>
<dbReference type="GO" id="GO:0071555">
    <property type="term" value="P:cell wall organization"/>
    <property type="evidence" value="ECO:0007669"/>
    <property type="project" value="UniProtKB-KW"/>
</dbReference>
<dbReference type="EMBL" id="KV878125">
    <property type="protein sequence ID" value="OJI96587.1"/>
    <property type="molecule type" value="Genomic_DNA"/>
</dbReference>
<gene>
    <name evidence="21" type="ORF">ASPVEDRAFT_121132</name>
</gene>
<dbReference type="GO" id="GO:0009986">
    <property type="term" value="C:cell surface"/>
    <property type="evidence" value="ECO:0007669"/>
    <property type="project" value="TreeGrafter"/>
</dbReference>
<evidence type="ECO:0000256" key="18">
    <source>
        <dbReference type="SAM" id="SignalP"/>
    </source>
</evidence>
<organism evidence="21 22">
    <name type="scientific">Aspergillus versicolor CBS 583.65</name>
    <dbReference type="NCBI Taxonomy" id="1036611"/>
    <lineage>
        <taxon>Eukaryota</taxon>
        <taxon>Fungi</taxon>
        <taxon>Dikarya</taxon>
        <taxon>Ascomycota</taxon>
        <taxon>Pezizomycotina</taxon>
        <taxon>Eurotiomycetes</taxon>
        <taxon>Eurotiomycetidae</taxon>
        <taxon>Eurotiales</taxon>
        <taxon>Aspergillaceae</taxon>
        <taxon>Aspergillus</taxon>
        <taxon>Aspergillus subgen. Nidulantes</taxon>
    </lineage>
</organism>
<evidence type="ECO:0000256" key="14">
    <source>
        <dbReference type="ARBA" id="ARBA00074614"/>
    </source>
</evidence>
<evidence type="ECO:0000256" key="6">
    <source>
        <dbReference type="ARBA" id="ARBA00022525"/>
    </source>
</evidence>
<feature type="domain" description="Glycosyl hydrolase family 81 C-terminal" evidence="20">
    <location>
        <begin position="533"/>
        <end position="884"/>
    </location>
</feature>
<dbReference type="InterPro" id="IPR040720">
    <property type="entry name" value="GH81_C"/>
</dbReference>
<keyword evidence="10" id="KW-0119">Carbohydrate metabolism</keyword>
<keyword evidence="17" id="KW-1133">Transmembrane helix</keyword>
<feature type="chain" id="PRO_5012340734" description="Glucan endo-1,3-beta-D-glucosidase 1" evidence="18">
    <location>
        <begin position="25"/>
        <end position="936"/>
    </location>
</feature>
<dbReference type="Gene3D" id="2.70.98.30">
    <property type="entry name" value="Golgi alpha-mannosidase II, domain 4"/>
    <property type="match status" value="1"/>
</dbReference>
<evidence type="ECO:0000259" key="20">
    <source>
        <dbReference type="Pfam" id="PF17652"/>
    </source>
</evidence>
<feature type="transmembrane region" description="Helical" evidence="17">
    <location>
        <begin position="916"/>
        <end position="935"/>
    </location>
</feature>
<accession>A0A1L9P4Y2</accession>
<evidence type="ECO:0000256" key="4">
    <source>
        <dbReference type="ARBA" id="ARBA00012780"/>
    </source>
</evidence>
<dbReference type="STRING" id="1036611.A0A1L9P4Y2"/>
<comment type="similarity">
    <text evidence="3">Belongs to the glycosyl hydrolase 81 family.</text>
</comment>
<evidence type="ECO:0000256" key="10">
    <source>
        <dbReference type="ARBA" id="ARBA00023277"/>
    </source>
</evidence>
<dbReference type="RefSeq" id="XP_040662350.1">
    <property type="nucleotide sequence ID" value="XM_040805856.1"/>
</dbReference>
<dbReference type="Gene3D" id="1.10.287.1170">
    <property type="entry name" value="glycoside hydrolase family 81 endo-[beta] glucanase"/>
    <property type="match status" value="1"/>
</dbReference>
<dbReference type="GeneID" id="63721367"/>
<comment type="catalytic activity">
    <reaction evidence="1">
        <text>Hydrolysis of (1-&gt;3)-beta-D-glucosidic linkages in (1-&gt;3)-beta-D-glucans.</text>
        <dbReference type="EC" id="3.2.1.39"/>
    </reaction>
</comment>
<dbReference type="Proteomes" id="UP000184073">
    <property type="component" value="Unassembled WGS sequence"/>
</dbReference>
<feature type="region of interest" description="Disordered" evidence="16">
    <location>
        <begin position="27"/>
        <end position="52"/>
    </location>
</feature>
<evidence type="ECO:0000256" key="2">
    <source>
        <dbReference type="ARBA" id="ARBA00004191"/>
    </source>
</evidence>
<feature type="compositionally biased region" description="Low complexity" evidence="16">
    <location>
        <begin position="109"/>
        <end position="133"/>
    </location>
</feature>
<dbReference type="FunFam" id="1.10.287.1170:FF:000001">
    <property type="entry name" value="Endo-1,3-beta-glucanase Engl1"/>
    <property type="match status" value="1"/>
</dbReference>
<feature type="signal peptide" evidence="18">
    <location>
        <begin position="1"/>
        <end position="24"/>
    </location>
</feature>
<keyword evidence="7 18" id="KW-0732">Signal</keyword>
<dbReference type="InterPro" id="IPR005200">
    <property type="entry name" value="Endo-beta-glucanase"/>
</dbReference>
<evidence type="ECO:0000256" key="12">
    <source>
        <dbReference type="ARBA" id="ARBA00023316"/>
    </source>
</evidence>
<evidence type="ECO:0000256" key="3">
    <source>
        <dbReference type="ARBA" id="ARBA00010730"/>
    </source>
</evidence>
<dbReference type="GO" id="GO:0042973">
    <property type="term" value="F:glucan endo-1,3-beta-D-glucosidase activity"/>
    <property type="evidence" value="ECO:0007669"/>
    <property type="project" value="UniProtKB-EC"/>
</dbReference>
<evidence type="ECO:0000259" key="19">
    <source>
        <dbReference type="Pfam" id="PF03639"/>
    </source>
</evidence>
<keyword evidence="12" id="KW-0961">Cell wall biogenesis/degradation</keyword>
<evidence type="ECO:0000256" key="5">
    <source>
        <dbReference type="ARBA" id="ARBA00022512"/>
    </source>
</evidence>
<reference evidence="22" key="1">
    <citation type="journal article" date="2017" name="Genome Biol.">
        <title>Comparative genomics reveals high biological diversity and specific adaptations in the industrially and medically important fungal genus Aspergillus.</title>
        <authorList>
            <person name="de Vries R.P."/>
            <person name="Riley R."/>
            <person name="Wiebenga A."/>
            <person name="Aguilar-Osorio G."/>
            <person name="Amillis S."/>
            <person name="Uchima C.A."/>
            <person name="Anderluh G."/>
            <person name="Asadollahi M."/>
            <person name="Askin M."/>
            <person name="Barry K."/>
            <person name="Battaglia E."/>
            <person name="Bayram O."/>
            <person name="Benocci T."/>
            <person name="Braus-Stromeyer S.A."/>
            <person name="Caldana C."/>
            <person name="Canovas D."/>
            <person name="Cerqueira G.C."/>
            <person name="Chen F."/>
            <person name="Chen W."/>
            <person name="Choi C."/>
            <person name="Clum A."/>
            <person name="Dos Santos R.A."/>
            <person name="Damasio A.R."/>
            <person name="Diallinas G."/>
            <person name="Emri T."/>
            <person name="Fekete E."/>
            <person name="Flipphi M."/>
            <person name="Freyberg S."/>
            <person name="Gallo A."/>
            <person name="Gournas C."/>
            <person name="Habgood R."/>
            <person name="Hainaut M."/>
            <person name="Harispe M.L."/>
            <person name="Henrissat B."/>
            <person name="Hilden K.S."/>
            <person name="Hope R."/>
            <person name="Hossain A."/>
            <person name="Karabika E."/>
            <person name="Karaffa L."/>
            <person name="Karanyi Z."/>
            <person name="Krasevec N."/>
            <person name="Kuo A."/>
            <person name="Kusch H."/>
            <person name="LaButti K."/>
            <person name="Lagendijk E.L."/>
            <person name="Lapidus A."/>
            <person name="Levasseur A."/>
            <person name="Lindquist E."/>
            <person name="Lipzen A."/>
            <person name="Logrieco A.F."/>
            <person name="MacCabe A."/>
            <person name="Maekelae M.R."/>
            <person name="Malavazi I."/>
            <person name="Melin P."/>
            <person name="Meyer V."/>
            <person name="Mielnichuk N."/>
            <person name="Miskei M."/>
            <person name="Molnar A.P."/>
            <person name="Mule G."/>
            <person name="Ngan C.Y."/>
            <person name="Orejas M."/>
            <person name="Orosz E."/>
            <person name="Ouedraogo J.P."/>
            <person name="Overkamp K.M."/>
            <person name="Park H.-S."/>
            <person name="Perrone G."/>
            <person name="Piumi F."/>
            <person name="Punt P.J."/>
            <person name="Ram A.F."/>
            <person name="Ramon A."/>
            <person name="Rauscher S."/>
            <person name="Record E."/>
            <person name="Riano-Pachon D.M."/>
            <person name="Robert V."/>
            <person name="Roehrig J."/>
            <person name="Ruller R."/>
            <person name="Salamov A."/>
            <person name="Salih N.S."/>
            <person name="Samson R.A."/>
            <person name="Sandor E."/>
            <person name="Sanguinetti M."/>
            <person name="Schuetze T."/>
            <person name="Sepcic K."/>
            <person name="Shelest E."/>
            <person name="Sherlock G."/>
            <person name="Sophianopoulou V."/>
            <person name="Squina F.M."/>
            <person name="Sun H."/>
            <person name="Susca A."/>
            <person name="Todd R.B."/>
            <person name="Tsang A."/>
            <person name="Unkles S.E."/>
            <person name="van de Wiele N."/>
            <person name="van Rossen-Uffink D."/>
            <person name="Oliveira J.V."/>
            <person name="Vesth T.C."/>
            <person name="Visser J."/>
            <person name="Yu J.-H."/>
            <person name="Zhou M."/>
            <person name="Andersen M.R."/>
            <person name="Archer D.B."/>
            <person name="Baker S.E."/>
            <person name="Benoit I."/>
            <person name="Brakhage A.A."/>
            <person name="Braus G.H."/>
            <person name="Fischer R."/>
            <person name="Frisvad J.C."/>
            <person name="Goldman G.H."/>
            <person name="Houbraken J."/>
            <person name="Oakley B."/>
            <person name="Pocsi I."/>
            <person name="Scazzocchio C."/>
            <person name="Seiboth B."/>
            <person name="vanKuyk P.A."/>
            <person name="Wortman J."/>
            <person name="Dyer P.S."/>
            <person name="Grigoriev I.V."/>
        </authorList>
    </citation>
    <scope>NUCLEOTIDE SEQUENCE [LARGE SCALE GENOMIC DNA]</scope>
    <source>
        <strain evidence="22">CBS 583.65</strain>
    </source>
</reference>
<evidence type="ECO:0000256" key="7">
    <source>
        <dbReference type="ARBA" id="ARBA00022729"/>
    </source>
</evidence>
<evidence type="ECO:0000256" key="17">
    <source>
        <dbReference type="SAM" id="Phobius"/>
    </source>
</evidence>
<feature type="domain" description="Glycosyl hydrolase family 81 N-terminal" evidence="19">
    <location>
        <begin position="200"/>
        <end position="523"/>
    </location>
</feature>
<dbReference type="InterPro" id="IPR040451">
    <property type="entry name" value="GH81_N"/>
</dbReference>
<evidence type="ECO:0000256" key="15">
    <source>
        <dbReference type="ARBA" id="ARBA00075210"/>
    </source>
</evidence>
<dbReference type="PROSITE" id="PS52008">
    <property type="entry name" value="GH81"/>
    <property type="match status" value="1"/>
</dbReference>
<comment type="subcellular location">
    <subcellularLocation>
        <location evidence="2">Secreted</location>
        <location evidence="2">Cell wall</location>
    </subcellularLocation>
</comment>
<feature type="compositionally biased region" description="Low complexity" evidence="16">
    <location>
        <begin position="151"/>
        <end position="170"/>
    </location>
</feature>
<feature type="compositionally biased region" description="Low complexity" evidence="16">
    <location>
        <begin position="27"/>
        <end position="38"/>
    </location>
</feature>
<keyword evidence="13" id="KW-0624">Polysaccharide degradation</keyword>
<keyword evidence="17" id="KW-0472">Membrane</keyword>
<dbReference type="PANTHER" id="PTHR31983:SF0">
    <property type="entry name" value="GLUCAN ENDO-1,3-BETA-D-GLUCOSIDASE 2"/>
    <property type="match status" value="1"/>
</dbReference>
<dbReference type="VEuPathDB" id="FungiDB:ASPVEDRAFT_121132"/>
<keyword evidence="17" id="KW-0812">Transmembrane</keyword>
<dbReference type="FunFam" id="1.20.5.420:FF:000008">
    <property type="entry name" value="Endo-1,3-beta-glucanase Engl1"/>
    <property type="match status" value="1"/>
</dbReference>
<dbReference type="EC" id="3.2.1.39" evidence="4"/>
<evidence type="ECO:0000256" key="16">
    <source>
        <dbReference type="SAM" id="MobiDB-lite"/>
    </source>
</evidence>
<dbReference type="PANTHER" id="PTHR31983">
    <property type="entry name" value="ENDO-1,3(4)-BETA-GLUCANASE 1"/>
    <property type="match status" value="1"/>
</dbReference>
<feature type="region of interest" description="Disordered" evidence="16">
    <location>
        <begin position="192"/>
        <end position="213"/>
    </location>
</feature>
<evidence type="ECO:0000256" key="8">
    <source>
        <dbReference type="ARBA" id="ARBA00022801"/>
    </source>
</evidence>
<dbReference type="GO" id="GO:0000272">
    <property type="term" value="P:polysaccharide catabolic process"/>
    <property type="evidence" value="ECO:0007669"/>
    <property type="project" value="UniProtKB-KW"/>
</dbReference>
<proteinExistence type="inferred from homology"/>
<dbReference type="Pfam" id="PF03639">
    <property type="entry name" value="Glyco_hydro_81"/>
    <property type="match status" value="1"/>
</dbReference>
<keyword evidence="5" id="KW-0134">Cell wall</keyword>
<keyword evidence="6" id="KW-0964">Secreted</keyword>
<name>A0A1L9P4Y2_ASPVE</name>
<feature type="region of interest" description="Disordered" evidence="16">
    <location>
        <begin position="101"/>
        <end position="177"/>
    </location>
</feature>
<dbReference type="FunFam" id="2.70.98.30:FF:000006">
    <property type="entry name" value="Endo-1,3-beta-glucanase Engl1"/>
    <property type="match status" value="1"/>
</dbReference>
<evidence type="ECO:0000256" key="1">
    <source>
        <dbReference type="ARBA" id="ARBA00000382"/>
    </source>
</evidence>
<keyword evidence="11" id="KW-0326">Glycosidase</keyword>
<dbReference type="GO" id="GO:0052861">
    <property type="term" value="F:endo-1,3(4)-beta-glucanase activity"/>
    <property type="evidence" value="ECO:0007669"/>
    <property type="project" value="InterPro"/>
</dbReference>
<evidence type="ECO:0000313" key="22">
    <source>
        <dbReference type="Proteomes" id="UP000184073"/>
    </source>
</evidence>
<protein>
    <recommendedName>
        <fullName evidence="14">Glucan endo-1,3-beta-D-glucosidase 1</fullName>
        <ecNumber evidence="4">3.2.1.39</ecNumber>
    </recommendedName>
    <alternativeName>
        <fullName evidence="15">Daughter specific expression protein 4</fullName>
    </alternativeName>
</protein>
<sequence>MESNPWKRMSSVLIGLLAAKAVYSAPTPTSSESATFSEKTQYPPSIQGGRVLPPQTEGVYHTELDRVGHILQKPTGTSSPGRFQAAPQILGSIGEPYPLLGWLFPGQDSSESPKPEPSASSDITTPSSTAAETATHDVVEEPTGASEPSGEQESTPQTSTAQASTSATQAVQGPMAASQDAFVPGATGAVPEAITSRDDHPVPKKGVNSSSPIETNKFHSALFLGTQTNATFTHPYTLAWSKGSGNLTSFGMTVSHAEADAVATGPTNDKIPGNPVSYYINPIGIQSIIFSATELTQSTVLTSENPSPFAADAVLRPQSGSSSKITIPVVQGMAYVSAVYTQLQPVLQSGVHFREVVNADSPRNGIFKYRATLENGAVWLIYVTPGDGKDPNLKLESSTDLRGPTGWSGTIQVAKNPAGSSGESLFDNSSGVYATAAAVSGGVDGETGTYRLTWTKAGKDAPSTPLMMYALPHHVAAFDTQTQGRAVNITLRTTTKGTAKAVIGETWTMVEPDLPTSMGFGPWVAASGNSPQLSDASKSVIQEAATTELKQDIDGQSNLNSMYYSGKALSKFATIIYTVDKLVGDSAAAAPALDKLKQAFARFVQNKQQFPLVYDTVWKGVVSSASYGGDEGADFGNTLYNDHHFHYGYFIHAAAIIGALDPSWIEANRDWVNMLVRDSGNAATNDPLFPFSRGFDWYHGHSWAKGLFESFDGKDQESSSEDAMYAYALKMWGKTSGDASLEARGNLMLGVLRRSFHNYFLMDSDNVNQPANFIANKVTGILFENKVDHTTYFGANLEYIQGIHMLPLLPSSSYVRSQKFVREEWDAMFASNASTPAEKVEGGWKGVLYANLALIDPAASWNYFAQPNFDYGSIDGGASRTWYLAFAAGEFILYILRTGNGEFSRSYILFYRTWRWLGLVIFFLPLLLSDLSIFYI</sequence>
<dbReference type="Pfam" id="PF17652">
    <property type="entry name" value="Glyco_hydro81C"/>
    <property type="match status" value="1"/>
</dbReference>
<evidence type="ECO:0000256" key="9">
    <source>
        <dbReference type="ARBA" id="ARBA00023180"/>
    </source>
</evidence>
<dbReference type="Gene3D" id="1.20.5.420">
    <property type="entry name" value="Immunoglobulin FC, subunit C"/>
    <property type="match status" value="1"/>
</dbReference>
<keyword evidence="8" id="KW-0378">Hydrolase</keyword>